<evidence type="ECO:0000259" key="3">
    <source>
        <dbReference type="PROSITE" id="PS50042"/>
    </source>
</evidence>
<dbReference type="Gene3D" id="1.10.287.630">
    <property type="entry name" value="Helix hairpin bin"/>
    <property type="match status" value="1"/>
</dbReference>
<dbReference type="AlphaFoldDB" id="A0A2G2YK52"/>
<keyword evidence="1" id="KW-1071">Ligand-gated ion channel</keyword>
<feature type="domain" description="Cyclic nucleotide-binding" evidence="3">
    <location>
        <begin position="70"/>
        <end position="151"/>
    </location>
</feature>
<evidence type="ECO:0000256" key="2">
    <source>
        <dbReference type="ARBA" id="ARBA00023303"/>
    </source>
</evidence>
<dbReference type="PANTHER" id="PTHR45651">
    <property type="entry name" value="CYCLIC NUCLEOTIDE-GATED ION CHANNEL 15-RELATED-RELATED"/>
    <property type="match status" value="1"/>
</dbReference>
<dbReference type="SUPFAM" id="SSF51206">
    <property type="entry name" value="cAMP-binding domain-like"/>
    <property type="match status" value="1"/>
</dbReference>
<accession>A0A2G2YK52</accession>
<dbReference type="GO" id="GO:0034220">
    <property type="term" value="P:monoatomic ion transmembrane transport"/>
    <property type="evidence" value="ECO:0007669"/>
    <property type="project" value="UniProtKB-KW"/>
</dbReference>
<dbReference type="Gene3D" id="2.60.120.10">
    <property type="entry name" value="Jelly Rolls"/>
    <property type="match status" value="1"/>
</dbReference>
<dbReference type="InterPro" id="IPR000595">
    <property type="entry name" value="cNMP-bd_dom"/>
</dbReference>
<evidence type="ECO:0000313" key="5">
    <source>
        <dbReference type="Proteomes" id="UP000222542"/>
    </source>
</evidence>
<evidence type="ECO:0000256" key="1">
    <source>
        <dbReference type="ARBA" id="ARBA00023286"/>
    </source>
</evidence>
<keyword evidence="1" id="KW-0813">Transport</keyword>
<dbReference type="PROSITE" id="PS50042">
    <property type="entry name" value="CNMP_BINDING_3"/>
    <property type="match status" value="1"/>
</dbReference>
<dbReference type="EMBL" id="AYRZ02000010">
    <property type="protein sequence ID" value="PHT69971.1"/>
    <property type="molecule type" value="Genomic_DNA"/>
</dbReference>
<gene>
    <name evidence="4" type="ORF">T459_25075</name>
</gene>
<dbReference type="CDD" id="cd00038">
    <property type="entry name" value="CAP_ED"/>
    <property type="match status" value="1"/>
</dbReference>
<reference evidence="4 5" key="1">
    <citation type="journal article" date="2014" name="Nat. Genet.">
        <title>Genome sequence of the hot pepper provides insights into the evolution of pungency in Capsicum species.</title>
        <authorList>
            <person name="Kim S."/>
            <person name="Park M."/>
            <person name="Yeom S.I."/>
            <person name="Kim Y.M."/>
            <person name="Lee J.M."/>
            <person name="Lee H.A."/>
            <person name="Seo E."/>
            <person name="Choi J."/>
            <person name="Cheong K."/>
            <person name="Kim K.T."/>
            <person name="Jung K."/>
            <person name="Lee G.W."/>
            <person name="Oh S.K."/>
            <person name="Bae C."/>
            <person name="Kim S.B."/>
            <person name="Lee H.Y."/>
            <person name="Kim S.Y."/>
            <person name="Kim M.S."/>
            <person name="Kang B.C."/>
            <person name="Jo Y.D."/>
            <person name="Yang H.B."/>
            <person name="Jeong H.J."/>
            <person name="Kang W.H."/>
            <person name="Kwon J.K."/>
            <person name="Shin C."/>
            <person name="Lim J.Y."/>
            <person name="Park J.H."/>
            <person name="Huh J.H."/>
            <person name="Kim J.S."/>
            <person name="Kim B.D."/>
            <person name="Cohen O."/>
            <person name="Paran I."/>
            <person name="Suh M.C."/>
            <person name="Lee S.B."/>
            <person name="Kim Y.K."/>
            <person name="Shin Y."/>
            <person name="Noh S.J."/>
            <person name="Park J."/>
            <person name="Seo Y.S."/>
            <person name="Kwon S.Y."/>
            <person name="Kim H.A."/>
            <person name="Park J.M."/>
            <person name="Kim H.J."/>
            <person name="Choi S.B."/>
            <person name="Bosland P.W."/>
            <person name="Reeves G."/>
            <person name="Jo S.H."/>
            <person name="Lee B.W."/>
            <person name="Cho H.T."/>
            <person name="Choi H.S."/>
            <person name="Lee M.S."/>
            <person name="Yu Y."/>
            <person name="Do Choi Y."/>
            <person name="Park B.S."/>
            <person name="van Deynze A."/>
            <person name="Ashrafi H."/>
            <person name="Hill T."/>
            <person name="Kim W.T."/>
            <person name="Pai H.S."/>
            <person name="Ahn H.K."/>
            <person name="Yeam I."/>
            <person name="Giovannoni J.J."/>
            <person name="Rose J.K."/>
            <person name="Sorensen I."/>
            <person name="Lee S.J."/>
            <person name="Kim R.W."/>
            <person name="Choi I.Y."/>
            <person name="Choi B.S."/>
            <person name="Lim J.S."/>
            <person name="Lee Y.H."/>
            <person name="Choi D."/>
        </authorList>
    </citation>
    <scope>NUCLEOTIDE SEQUENCE [LARGE SCALE GENOMIC DNA]</scope>
    <source>
        <strain evidence="5">cv. CM334</strain>
    </source>
</reference>
<dbReference type="PANTHER" id="PTHR45651:SF48">
    <property type="entry name" value="CYCLIC NUCLEOTIDE-GATED ION CHANNEL 8 ISOFORM X1"/>
    <property type="match status" value="1"/>
</dbReference>
<dbReference type="GO" id="GO:0016020">
    <property type="term" value="C:membrane"/>
    <property type="evidence" value="ECO:0007669"/>
    <property type="project" value="UniProtKB-SubCell"/>
</dbReference>
<proteinExistence type="predicted"/>
<name>A0A2G2YK52_CAPAN</name>
<evidence type="ECO:0000313" key="4">
    <source>
        <dbReference type="EMBL" id="PHT69971.1"/>
    </source>
</evidence>
<dbReference type="Proteomes" id="UP000222542">
    <property type="component" value="Unassembled WGS sequence"/>
</dbReference>
<comment type="caution">
    <text evidence="4">The sequence shown here is derived from an EMBL/GenBank/DDBJ whole genome shotgun (WGS) entry which is preliminary data.</text>
</comment>
<dbReference type="InterPro" id="IPR014710">
    <property type="entry name" value="RmlC-like_jellyroll"/>
</dbReference>
<reference evidence="4 5" key="2">
    <citation type="journal article" date="2017" name="Genome Biol.">
        <title>New reference genome sequences of hot pepper reveal the massive evolution of plant disease-resistance genes by retroduplication.</title>
        <authorList>
            <person name="Kim S."/>
            <person name="Park J."/>
            <person name="Yeom S.I."/>
            <person name="Kim Y.M."/>
            <person name="Seo E."/>
            <person name="Kim K.T."/>
            <person name="Kim M.S."/>
            <person name="Lee J.M."/>
            <person name="Cheong K."/>
            <person name="Shin H.S."/>
            <person name="Kim S.B."/>
            <person name="Han K."/>
            <person name="Lee J."/>
            <person name="Park M."/>
            <person name="Lee H.A."/>
            <person name="Lee H.Y."/>
            <person name="Lee Y."/>
            <person name="Oh S."/>
            <person name="Lee J.H."/>
            <person name="Choi E."/>
            <person name="Choi E."/>
            <person name="Lee S.E."/>
            <person name="Jeon J."/>
            <person name="Kim H."/>
            <person name="Choi G."/>
            <person name="Song H."/>
            <person name="Lee J."/>
            <person name="Lee S.C."/>
            <person name="Kwon J.K."/>
            <person name="Lee H.Y."/>
            <person name="Koo N."/>
            <person name="Hong Y."/>
            <person name="Kim R.W."/>
            <person name="Kang W.H."/>
            <person name="Huh J.H."/>
            <person name="Kang B.C."/>
            <person name="Yang T.J."/>
            <person name="Lee Y.H."/>
            <person name="Bennetzen J.L."/>
            <person name="Choi D."/>
        </authorList>
    </citation>
    <scope>NUCLEOTIDE SEQUENCE [LARGE SCALE GENOMIC DNA]</scope>
    <source>
        <strain evidence="5">cv. CM334</strain>
    </source>
</reference>
<keyword evidence="5" id="KW-1185">Reference proteome</keyword>
<organism evidence="4 5">
    <name type="scientific">Capsicum annuum</name>
    <name type="common">Capsicum pepper</name>
    <dbReference type="NCBI Taxonomy" id="4072"/>
    <lineage>
        <taxon>Eukaryota</taxon>
        <taxon>Viridiplantae</taxon>
        <taxon>Streptophyta</taxon>
        <taxon>Embryophyta</taxon>
        <taxon>Tracheophyta</taxon>
        <taxon>Spermatophyta</taxon>
        <taxon>Magnoliopsida</taxon>
        <taxon>eudicotyledons</taxon>
        <taxon>Gunneridae</taxon>
        <taxon>Pentapetalae</taxon>
        <taxon>asterids</taxon>
        <taxon>lamiids</taxon>
        <taxon>Solanales</taxon>
        <taxon>Solanaceae</taxon>
        <taxon>Solanoideae</taxon>
        <taxon>Capsiceae</taxon>
        <taxon>Capsicum</taxon>
    </lineage>
</organism>
<protein>
    <recommendedName>
        <fullName evidence="3">Cyclic nucleotide-binding domain-containing protein</fullName>
    </recommendedName>
</protein>
<dbReference type="Gramene" id="PHT69971">
    <property type="protein sequence ID" value="PHT69971"/>
    <property type="gene ID" value="T459_25075"/>
</dbReference>
<sequence>MRIKRRYSEQWMHYKVLPPELRERVQRYDQYKWLETKEVDVQSLMQNMLEDIRRDIKQHLCLNLVRRVPLFETIYEWMLDAICERLKPSLSTEKVYMVREGDLVNEMIFIICGPLEIVKTDGGRSGFFNRGILKGNDFRGEELLTLAMDPKFGLNLPPSTRTVKALNWRDRTFRRRASETVPGRAGMVTCVEGPIERHDRVLYIPLSVHPVTQVILQGIDIILLSSVKSRIKELKVEWEFCPEGFPLEKENSLVKAVVAHSEAIEDLVAVKREESVRLGLMWLIESLLTGFPMGFGWQLSVGWSSRYCYHSSLGFCSGIP</sequence>
<keyword evidence="2" id="KW-0407">Ion channel</keyword>
<dbReference type="InterPro" id="IPR018490">
    <property type="entry name" value="cNMP-bd_dom_sf"/>
</dbReference>
<keyword evidence="1" id="KW-0406">Ion transport</keyword>